<feature type="transmembrane region" description="Helical" evidence="3">
    <location>
        <begin position="107"/>
        <end position="126"/>
    </location>
</feature>
<keyword evidence="1 4" id="KW-0732">Signal</keyword>
<feature type="chain" id="PRO_5043539896" evidence="4">
    <location>
        <begin position="17"/>
        <end position="327"/>
    </location>
</feature>
<keyword evidence="2" id="KW-0325">Glycoprotein</keyword>
<reference evidence="5 6" key="1">
    <citation type="submission" date="2021-06" db="EMBL/GenBank/DDBJ databases">
        <title>Caerostris extrusa draft genome.</title>
        <authorList>
            <person name="Kono N."/>
            <person name="Arakawa K."/>
        </authorList>
    </citation>
    <scope>NUCLEOTIDE SEQUENCE [LARGE SCALE GENOMIC DNA]</scope>
</reference>
<evidence type="ECO:0000313" key="5">
    <source>
        <dbReference type="EMBL" id="GIX88288.1"/>
    </source>
</evidence>
<keyword evidence="3" id="KW-0472">Membrane</keyword>
<proteinExistence type="predicted"/>
<dbReference type="AlphaFoldDB" id="A0AAV4NU86"/>
<feature type="signal peptide" evidence="4">
    <location>
        <begin position="1"/>
        <end position="16"/>
    </location>
</feature>
<dbReference type="InterPro" id="IPR050975">
    <property type="entry name" value="Sleep_regulator"/>
</dbReference>
<dbReference type="GO" id="GO:0032222">
    <property type="term" value="P:regulation of synaptic transmission, cholinergic"/>
    <property type="evidence" value="ECO:0007669"/>
    <property type="project" value="InterPro"/>
</dbReference>
<evidence type="ECO:0000256" key="1">
    <source>
        <dbReference type="ARBA" id="ARBA00022729"/>
    </source>
</evidence>
<keyword evidence="6" id="KW-1185">Reference proteome</keyword>
<evidence type="ECO:0000256" key="4">
    <source>
        <dbReference type="SAM" id="SignalP"/>
    </source>
</evidence>
<dbReference type="Proteomes" id="UP001054945">
    <property type="component" value="Unassembled WGS sequence"/>
</dbReference>
<gene>
    <name evidence="5" type="primary">AVEN_140748_1</name>
    <name evidence="5" type="ORF">CEXT_750201</name>
</gene>
<evidence type="ECO:0000313" key="6">
    <source>
        <dbReference type="Proteomes" id="UP001054945"/>
    </source>
</evidence>
<accession>A0AAV4NU86</accession>
<evidence type="ECO:0000256" key="2">
    <source>
        <dbReference type="ARBA" id="ARBA00023180"/>
    </source>
</evidence>
<dbReference type="EMBL" id="BPLR01003747">
    <property type="protein sequence ID" value="GIX88288.1"/>
    <property type="molecule type" value="Genomic_DNA"/>
</dbReference>
<keyword evidence="3" id="KW-0812">Transmembrane</keyword>
<dbReference type="PANTHER" id="PTHR33562">
    <property type="entry name" value="ATILLA, ISOFORM B-RELATED-RELATED"/>
    <property type="match status" value="1"/>
</dbReference>
<name>A0AAV4NU86_CAEEX</name>
<comment type="caution">
    <text evidence="5">The sequence shown here is derived from an EMBL/GenBank/DDBJ whole genome shotgun (WGS) entry which is preliminary data.</text>
</comment>
<dbReference type="GO" id="GO:0030431">
    <property type="term" value="P:sleep"/>
    <property type="evidence" value="ECO:0007669"/>
    <property type="project" value="InterPro"/>
</dbReference>
<protein>
    <submittedName>
        <fullName evidence="5">Protein quiver</fullName>
    </submittedName>
</protein>
<dbReference type="Pfam" id="PF17064">
    <property type="entry name" value="QVR"/>
    <property type="match status" value="1"/>
</dbReference>
<dbReference type="InterPro" id="IPR031424">
    <property type="entry name" value="QVR-like"/>
</dbReference>
<keyword evidence="3" id="KW-1133">Transmembrane helix</keyword>
<sequence>MLLVTLIAAFLPATFAVQCYTCSWSPKDAPNRTVMCSDEFFEGNALGVSDCDNGCQTYVHTDGNGAVEQLRRSCLQADEEMTGECVTEENKAFSSRRCTCNHDLCNAAYPLAAPAAALLLLLLSFLAAFSSSAYLFTAISCVRWTCSIMFVDHLPSQKPIRYSLILTLFQEVRFDHPLEAHLLTVMQALGRFRICKLNRLMMISGNEVLSIAIIRDDFLHYFKLKSDLRRGILMDWNCCGKFDVPHVYSVKVFIPADAGTQILSKFPSVTRPPCADLPAKHNVLHYTEMLGWPSKRNCASPLYMEKKKDNSDWCPVGTLNAQAIKDQ</sequence>
<evidence type="ECO:0000256" key="3">
    <source>
        <dbReference type="SAM" id="Phobius"/>
    </source>
</evidence>
<organism evidence="5 6">
    <name type="scientific">Caerostris extrusa</name>
    <name type="common">Bark spider</name>
    <name type="synonym">Caerostris bankana</name>
    <dbReference type="NCBI Taxonomy" id="172846"/>
    <lineage>
        <taxon>Eukaryota</taxon>
        <taxon>Metazoa</taxon>
        <taxon>Ecdysozoa</taxon>
        <taxon>Arthropoda</taxon>
        <taxon>Chelicerata</taxon>
        <taxon>Arachnida</taxon>
        <taxon>Araneae</taxon>
        <taxon>Araneomorphae</taxon>
        <taxon>Entelegynae</taxon>
        <taxon>Araneoidea</taxon>
        <taxon>Araneidae</taxon>
        <taxon>Caerostris</taxon>
    </lineage>
</organism>